<comment type="caution">
    <text evidence="1">The sequence shown here is derived from an EMBL/GenBank/DDBJ whole genome shotgun (WGS) entry which is preliminary data.</text>
</comment>
<name>A0ABM9YAB2_YERMW</name>
<evidence type="ECO:0000313" key="2">
    <source>
        <dbReference type="Proteomes" id="UP000003027"/>
    </source>
</evidence>
<organism evidence="1 2">
    <name type="scientific">Yersinia mollaretii (strain ATCC 43969 / DSM 18520 / CIP 103324 / CNY 7263 / WAIP 204)</name>
    <dbReference type="NCBI Taxonomy" id="349967"/>
    <lineage>
        <taxon>Bacteria</taxon>
        <taxon>Pseudomonadati</taxon>
        <taxon>Pseudomonadota</taxon>
        <taxon>Gammaproteobacteria</taxon>
        <taxon>Enterobacterales</taxon>
        <taxon>Yersiniaceae</taxon>
        <taxon>Yersinia</taxon>
    </lineage>
</organism>
<protein>
    <submittedName>
        <fullName evidence="1">Uncharacterized protein</fullName>
    </submittedName>
</protein>
<evidence type="ECO:0000313" key="1">
    <source>
        <dbReference type="EMBL" id="EEQ10798.1"/>
    </source>
</evidence>
<reference evidence="1" key="1">
    <citation type="submission" date="2008-12" db="EMBL/GenBank/DDBJ databases">
        <title>Annotation of the Yersinia mollaretii ATCC 43969 genome.</title>
        <authorList>
            <person name="Read T.D."/>
            <person name="Akmal A."/>
            <person name="Bishop-Lilly K."/>
            <person name="Chen P.E."/>
            <person name="Cook C."/>
            <person name="Kiley M.P."/>
            <person name="Lentz S."/>
            <person name="Mateczun A."/>
            <person name="Nagarajan N."/>
            <person name="Nolan N."/>
            <person name="Osborne B.I."/>
            <person name="Pop M."/>
            <person name="Sozhamannan S."/>
            <person name="Stewart A.C."/>
            <person name="Sulakvelidze A."/>
            <person name="Thomason B."/>
            <person name="Willner K."/>
            <person name="Zwick M.E."/>
        </authorList>
    </citation>
    <scope>NUCLEOTIDE SEQUENCE [LARGE SCALE GENOMIC DNA]</scope>
    <source>
        <strain evidence="1">ATCC 43969</strain>
    </source>
</reference>
<keyword evidence="2" id="KW-1185">Reference proteome</keyword>
<proteinExistence type="predicted"/>
<dbReference type="Proteomes" id="UP000003027">
    <property type="component" value="Unassembled WGS sequence"/>
</dbReference>
<gene>
    <name evidence="1" type="ORF">ymoll0001_8460</name>
</gene>
<accession>A0ABM9YAB2</accession>
<sequence length="37" mass="4357">MTLVKNRVVIGLKIVLNLSVVAYFRHRVESDEKLWDD</sequence>
<dbReference type="EMBL" id="AALD02000014">
    <property type="protein sequence ID" value="EEQ10798.1"/>
    <property type="molecule type" value="Genomic_DNA"/>
</dbReference>